<name>A0A813JD86_POLGL</name>
<keyword evidence="1" id="KW-0732">Signal</keyword>
<feature type="chain" id="PRO_5036222179" description="Subtilisin" evidence="1">
    <location>
        <begin position="28"/>
        <end position="296"/>
    </location>
</feature>
<keyword evidence="5" id="KW-1185">Reference proteome</keyword>
<reference evidence="3" key="1">
    <citation type="submission" date="2021-02" db="EMBL/GenBank/DDBJ databases">
        <authorList>
            <person name="Dougan E. K."/>
            <person name="Rhodes N."/>
            <person name="Thang M."/>
            <person name="Chan C."/>
        </authorList>
    </citation>
    <scope>NUCLEOTIDE SEQUENCE</scope>
</reference>
<evidence type="ECO:0000313" key="5">
    <source>
        <dbReference type="Proteomes" id="UP000654075"/>
    </source>
</evidence>
<protein>
    <recommendedName>
        <fullName evidence="6">Subtilisin</fullName>
    </recommendedName>
</protein>
<gene>
    <name evidence="2" type="ORF">PGLA1383_LOCUS3036</name>
    <name evidence="3" type="ORF">PGLA2088_LOCUS21271</name>
</gene>
<evidence type="ECO:0000256" key="1">
    <source>
        <dbReference type="SAM" id="SignalP"/>
    </source>
</evidence>
<dbReference type="EMBL" id="CAJNNV010001007">
    <property type="protein sequence ID" value="CAE8584090.1"/>
    <property type="molecule type" value="Genomic_DNA"/>
</dbReference>
<feature type="signal peptide" evidence="1">
    <location>
        <begin position="1"/>
        <end position="27"/>
    </location>
</feature>
<dbReference type="AlphaFoldDB" id="A0A813JD86"/>
<sequence>MARIWHCAWQLMLVPGFACLPAAGAAGLETCSEGEPDSPGGACAVLAYDDSSLLQRHSTPPELGAHHALSSLKALDAGRTSADQVPADRSLDGPQAPIEKAAALQLEDVTAGHAATMTDAGRCDGVFAQYSDVNLQDNMTFEFKAADSAGMQCSEQGPFGPNKCCLAWGSDHTISGQVKLPQDLGAGATIYASVSGWFGWIPIQESLQCKVCGEDCRACPSISKLLPDLFPCQPVPMAPCPLKAGTYVKTTSIVLSTMMQMQLFAGLSATVKWRIESPVGSNVASVVASGHAYIKA</sequence>
<evidence type="ECO:0000313" key="3">
    <source>
        <dbReference type="EMBL" id="CAE8679266.1"/>
    </source>
</evidence>
<evidence type="ECO:0008006" key="6">
    <source>
        <dbReference type="Google" id="ProtNLM"/>
    </source>
</evidence>
<dbReference type="Proteomes" id="UP000626109">
    <property type="component" value="Unassembled WGS sequence"/>
</dbReference>
<proteinExistence type="predicted"/>
<organism evidence="3 4">
    <name type="scientific">Polarella glacialis</name>
    <name type="common">Dinoflagellate</name>
    <dbReference type="NCBI Taxonomy" id="89957"/>
    <lineage>
        <taxon>Eukaryota</taxon>
        <taxon>Sar</taxon>
        <taxon>Alveolata</taxon>
        <taxon>Dinophyceae</taxon>
        <taxon>Suessiales</taxon>
        <taxon>Suessiaceae</taxon>
        <taxon>Polarella</taxon>
    </lineage>
</organism>
<dbReference type="Proteomes" id="UP000654075">
    <property type="component" value="Unassembled WGS sequence"/>
</dbReference>
<evidence type="ECO:0000313" key="4">
    <source>
        <dbReference type="Proteomes" id="UP000626109"/>
    </source>
</evidence>
<evidence type="ECO:0000313" key="2">
    <source>
        <dbReference type="EMBL" id="CAE8584090.1"/>
    </source>
</evidence>
<dbReference type="EMBL" id="CAJNNW010025753">
    <property type="protein sequence ID" value="CAE8679266.1"/>
    <property type="molecule type" value="Genomic_DNA"/>
</dbReference>
<accession>A0A813JD86</accession>
<comment type="caution">
    <text evidence="3">The sequence shown here is derived from an EMBL/GenBank/DDBJ whole genome shotgun (WGS) entry which is preliminary data.</text>
</comment>